<gene>
    <name evidence="1" type="ORF">LAFE_0D02058G</name>
</gene>
<protein>
    <submittedName>
        <fullName evidence="1">LAFE_0D02058g1_1</fullName>
    </submittedName>
</protein>
<proteinExistence type="predicted"/>
<keyword evidence="2" id="KW-1185">Reference proteome</keyword>
<accession>A0A1G4MAP2</accession>
<dbReference type="Pfam" id="PF21736">
    <property type="entry name" value="REC102"/>
    <property type="match status" value="1"/>
</dbReference>
<dbReference type="OrthoDB" id="4060534at2759"/>
<organism evidence="1 2">
    <name type="scientific">Lachancea fermentati</name>
    <name type="common">Zygosaccharomyces fermentati</name>
    <dbReference type="NCBI Taxonomy" id="4955"/>
    <lineage>
        <taxon>Eukaryota</taxon>
        <taxon>Fungi</taxon>
        <taxon>Dikarya</taxon>
        <taxon>Ascomycota</taxon>
        <taxon>Saccharomycotina</taxon>
        <taxon>Saccharomycetes</taxon>
        <taxon>Saccharomycetales</taxon>
        <taxon>Saccharomycetaceae</taxon>
        <taxon>Lachancea</taxon>
    </lineage>
</organism>
<evidence type="ECO:0000313" key="1">
    <source>
        <dbReference type="EMBL" id="SCW00965.1"/>
    </source>
</evidence>
<dbReference type="STRING" id="4955.A0A1G4MAP2"/>
<sequence length="253" mass="29333">MNISFDNVYLANATESVLSQWHSSVEISGQIISQEEIKQPVYSYILPPIQRQMKVRHLDEESLMNQILLGFKRCEGFWQDLNYQVTFDVDKTTITLNLSCMIFTQMKVKTLLEQPLSLQRHRPQTLRTVESVDITANFLIRDGENDEGWSSILNQSNEYLISLFVSQLEFQYPLVFSRDCRKRFLQQEKSLGPISYALTNSSSLIPNLIKIISDDNTATTSYQIVKLLGDSSKLKRMRNNVNKPIPFEILRHF</sequence>
<dbReference type="AlphaFoldDB" id="A0A1G4MAP2"/>
<dbReference type="OMA" id="HTHAKGY"/>
<reference evidence="1 2" key="1">
    <citation type="submission" date="2016-03" db="EMBL/GenBank/DDBJ databases">
        <authorList>
            <person name="Devillers H."/>
        </authorList>
    </citation>
    <scope>NUCLEOTIDE SEQUENCE [LARGE SCALE GENOMIC DNA]</scope>
    <source>
        <strain evidence="1">CBS 6772</strain>
    </source>
</reference>
<name>A0A1G4MAP2_LACFM</name>
<dbReference type="EMBL" id="LT598492">
    <property type="protein sequence ID" value="SCW00965.1"/>
    <property type="molecule type" value="Genomic_DNA"/>
</dbReference>
<dbReference type="Proteomes" id="UP000190831">
    <property type="component" value="Chromosome D"/>
</dbReference>
<dbReference type="InterPro" id="IPR048920">
    <property type="entry name" value="REC102"/>
</dbReference>
<evidence type="ECO:0000313" key="2">
    <source>
        <dbReference type="Proteomes" id="UP000190831"/>
    </source>
</evidence>